<gene>
    <name evidence="9" type="ORF">LTR62_000957</name>
</gene>
<keyword evidence="3" id="KW-0677">Repeat</keyword>
<reference evidence="9" key="1">
    <citation type="submission" date="2023-08" db="EMBL/GenBank/DDBJ databases">
        <title>Black Yeasts Isolated from many extreme environments.</title>
        <authorList>
            <person name="Coleine C."/>
            <person name="Stajich J.E."/>
            <person name="Selbmann L."/>
        </authorList>
    </citation>
    <scope>NUCLEOTIDE SEQUENCE</scope>
    <source>
        <strain evidence="9">CCFEE 5401</strain>
    </source>
</reference>
<dbReference type="InterPro" id="IPR031127">
    <property type="entry name" value="E3_UB_ligase_RBR"/>
</dbReference>
<feature type="compositionally biased region" description="Acidic residues" evidence="7">
    <location>
        <begin position="279"/>
        <end position="327"/>
    </location>
</feature>
<evidence type="ECO:0000259" key="8">
    <source>
        <dbReference type="PROSITE" id="PS51873"/>
    </source>
</evidence>
<evidence type="ECO:0000256" key="2">
    <source>
        <dbReference type="ARBA" id="ARBA00022723"/>
    </source>
</evidence>
<dbReference type="PROSITE" id="PS51873">
    <property type="entry name" value="TRIAD"/>
    <property type="match status" value="1"/>
</dbReference>
<dbReference type="GO" id="GO:0016567">
    <property type="term" value="P:protein ubiquitination"/>
    <property type="evidence" value="ECO:0007669"/>
    <property type="project" value="InterPro"/>
</dbReference>
<dbReference type="Gene3D" id="1.20.120.1750">
    <property type="match status" value="1"/>
</dbReference>
<dbReference type="AlphaFoldDB" id="A0AAN7T9S6"/>
<evidence type="ECO:0000256" key="4">
    <source>
        <dbReference type="ARBA" id="ARBA00022771"/>
    </source>
</evidence>
<organism evidence="9 10">
    <name type="scientific">Meristemomyces frigidus</name>
    <dbReference type="NCBI Taxonomy" id="1508187"/>
    <lineage>
        <taxon>Eukaryota</taxon>
        <taxon>Fungi</taxon>
        <taxon>Dikarya</taxon>
        <taxon>Ascomycota</taxon>
        <taxon>Pezizomycotina</taxon>
        <taxon>Dothideomycetes</taxon>
        <taxon>Dothideomycetidae</taxon>
        <taxon>Mycosphaerellales</taxon>
        <taxon>Teratosphaeriaceae</taxon>
        <taxon>Meristemomyces</taxon>
    </lineage>
</organism>
<keyword evidence="5" id="KW-0833">Ubl conjugation pathway</keyword>
<dbReference type="GO" id="GO:0008270">
    <property type="term" value="F:zinc ion binding"/>
    <property type="evidence" value="ECO:0007669"/>
    <property type="project" value="UniProtKB-KW"/>
</dbReference>
<evidence type="ECO:0000256" key="6">
    <source>
        <dbReference type="ARBA" id="ARBA00022833"/>
    </source>
</evidence>
<proteinExistence type="predicted"/>
<evidence type="ECO:0000256" key="3">
    <source>
        <dbReference type="ARBA" id="ARBA00022737"/>
    </source>
</evidence>
<keyword evidence="4" id="KW-0863">Zinc-finger</keyword>
<dbReference type="SUPFAM" id="SSF57850">
    <property type="entry name" value="RING/U-box"/>
    <property type="match status" value="1"/>
</dbReference>
<evidence type="ECO:0000313" key="9">
    <source>
        <dbReference type="EMBL" id="KAK5107622.1"/>
    </source>
</evidence>
<keyword evidence="2" id="KW-0479">Metal-binding</keyword>
<comment type="caution">
    <text evidence="9">The sequence shown here is derived from an EMBL/GenBank/DDBJ whole genome shotgun (WGS) entry which is preliminary data.</text>
</comment>
<protein>
    <recommendedName>
        <fullName evidence="8">RING-type domain-containing protein</fullName>
    </recommendedName>
</protein>
<dbReference type="Proteomes" id="UP001310890">
    <property type="component" value="Unassembled WGS sequence"/>
</dbReference>
<evidence type="ECO:0000256" key="5">
    <source>
        <dbReference type="ARBA" id="ARBA00022786"/>
    </source>
</evidence>
<accession>A0AAN7T9S6</accession>
<dbReference type="GO" id="GO:0004842">
    <property type="term" value="F:ubiquitin-protein transferase activity"/>
    <property type="evidence" value="ECO:0007669"/>
    <property type="project" value="InterPro"/>
</dbReference>
<evidence type="ECO:0000313" key="10">
    <source>
        <dbReference type="Proteomes" id="UP001310890"/>
    </source>
</evidence>
<evidence type="ECO:0000256" key="1">
    <source>
        <dbReference type="ARBA" id="ARBA00022679"/>
    </source>
</evidence>
<dbReference type="EMBL" id="JAVRRL010000113">
    <property type="protein sequence ID" value="KAK5107622.1"/>
    <property type="molecule type" value="Genomic_DNA"/>
</dbReference>
<dbReference type="Pfam" id="PF22191">
    <property type="entry name" value="IBR_1"/>
    <property type="match status" value="1"/>
</dbReference>
<evidence type="ECO:0000256" key="7">
    <source>
        <dbReference type="SAM" id="MobiDB-lite"/>
    </source>
</evidence>
<keyword evidence="6" id="KW-0862">Zinc</keyword>
<dbReference type="PANTHER" id="PTHR11685">
    <property type="entry name" value="RBR FAMILY RING FINGER AND IBR DOMAIN-CONTAINING"/>
    <property type="match status" value="1"/>
</dbReference>
<sequence>MQTPSTPGISNPFAAFDCGLCLEHFPPGVSKSFRAGESRVCPKCALDEVVPQFHAAYQHEHAWPVMFGQHELDVYQYVVFLSRDFADRYREKENEEYGVPVLSRAYCHHTVRADPTHGSNAITGIALEQYRDFDIPTTICGHYLGTKLPGWIGKCDKCNGTVCKGCGRPKHPGQGNRGFVDNEAEYYCQCNAPATAAAAASQYDGLEKGIDYQLCPQCRVPVHLAAGCNHMKCPSAACAASFCFICGELAEDDSGHWAMGMPCPRWNARGAANAHHDGEDVDGEDLEDVDGEDLEDVDGEDLEDLDGEPMELEEDLELEAADDDDEE</sequence>
<keyword evidence="1" id="KW-0808">Transferase</keyword>
<feature type="domain" description="RING-type" evidence="8">
    <location>
        <begin position="14"/>
        <end position="267"/>
    </location>
</feature>
<name>A0AAN7T9S6_9PEZI</name>
<dbReference type="InterPro" id="IPR044066">
    <property type="entry name" value="TRIAD_supradom"/>
</dbReference>
<feature type="region of interest" description="Disordered" evidence="7">
    <location>
        <begin position="271"/>
        <end position="327"/>
    </location>
</feature>